<dbReference type="OrthoDB" id="3783554at2759"/>
<feature type="region of interest" description="Disordered" evidence="1">
    <location>
        <begin position="178"/>
        <end position="198"/>
    </location>
</feature>
<protein>
    <submittedName>
        <fullName evidence="2">Uncharacterized protein</fullName>
    </submittedName>
</protein>
<feature type="compositionally biased region" description="Basic and acidic residues" evidence="1">
    <location>
        <begin position="178"/>
        <end position="192"/>
    </location>
</feature>
<evidence type="ECO:0000256" key="1">
    <source>
        <dbReference type="SAM" id="MobiDB-lite"/>
    </source>
</evidence>
<organism evidence="2 3">
    <name type="scientific">Paraphaeosphaeria sporulosa</name>
    <dbReference type="NCBI Taxonomy" id="1460663"/>
    <lineage>
        <taxon>Eukaryota</taxon>
        <taxon>Fungi</taxon>
        <taxon>Dikarya</taxon>
        <taxon>Ascomycota</taxon>
        <taxon>Pezizomycotina</taxon>
        <taxon>Dothideomycetes</taxon>
        <taxon>Pleosporomycetidae</taxon>
        <taxon>Pleosporales</taxon>
        <taxon>Massarineae</taxon>
        <taxon>Didymosphaeriaceae</taxon>
        <taxon>Paraphaeosphaeria</taxon>
    </lineage>
</organism>
<gene>
    <name evidence="2" type="ORF">CC84DRAFT_1212835</name>
</gene>
<dbReference type="AlphaFoldDB" id="A0A177CPE4"/>
<dbReference type="RefSeq" id="XP_018039760.1">
    <property type="nucleotide sequence ID" value="XM_018182481.1"/>
</dbReference>
<keyword evidence="3" id="KW-1185">Reference proteome</keyword>
<evidence type="ECO:0000313" key="2">
    <source>
        <dbReference type="EMBL" id="OAG09395.1"/>
    </source>
</evidence>
<proteinExistence type="predicted"/>
<reference evidence="2 3" key="1">
    <citation type="submission" date="2016-05" db="EMBL/GenBank/DDBJ databases">
        <title>Comparative analysis of secretome profiles of manganese(II)-oxidizing ascomycete fungi.</title>
        <authorList>
            <consortium name="DOE Joint Genome Institute"/>
            <person name="Zeiner C.A."/>
            <person name="Purvine S.O."/>
            <person name="Zink E.M."/>
            <person name="Wu S."/>
            <person name="Pasa-Tolic L."/>
            <person name="Chaput D.L."/>
            <person name="Haridas S."/>
            <person name="Grigoriev I.V."/>
            <person name="Santelli C.M."/>
            <person name="Hansel C.M."/>
        </authorList>
    </citation>
    <scope>NUCLEOTIDE SEQUENCE [LARGE SCALE GENOMIC DNA]</scope>
    <source>
        <strain evidence="2 3">AP3s5-JAC2a</strain>
    </source>
</reference>
<sequence>MTFTASLDNNPLRQLTKNGRRALRLGPTFDVVIDKRMIAKEIPKRAAMAISKVFNEMLTKHQRYTTFMLNDYEVSKDWVFIIIDFIIGNVKVNNTFALRNKEKTFPQEVALYRHAVHQFGMEHHAGAMRATLLGCLNKDIHMPTNASLDELVTLPDTDPLYNFYLAMKDWKKEREARKANQREVQRQADFERNFPTLK</sequence>
<dbReference type="InParanoid" id="A0A177CPE4"/>
<accession>A0A177CPE4</accession>
<name>A0A177CPE4_9PLEO</name>
<dbReference type="EMBL" id="KV441549">
    <property type="protein sequence ID" value="OAG09395.1"/>
    <property type="molecule type" value="Genomic_DNA"/>
</dbReference>
<evidence type="ECO:0000313" key="3">
    <source>
        <dbReference type="Proteomes" id="UP000077069"/>
    </source>
</evidence>
<dbReference type="Proteomes" id="UP000077069">
    <property type="component" value="Unassembled WGS sequence"/>
</dbReference>
<dbReference type="GeneID" id="28765967"/>